<dbReference type="GO" id="GO:0005886">
    <property type="term" value="C:plasma membrane"/>
    <property type="evidence" value="ECO:0007669"/>
    <property type="project" value="UniProtKB-SubCell"/>
</dbReference>
<keyword evidence="15" id="KW-1185">Reference proteome</keyword>
<keyword evidence="4 10" id="KW-0812">Transmembrane</keyword>
<gene>
    <name evidence="14" type="ORF">GGR20_002200</name>
</gene>
<evidence type="ECO:0000256" key="3">
    <source>
        <dbReference type="ARBA" id="ARBA00022475"/>
    </source>
</evidence>
<feature type="domain" description="CBS" evidence="12">
    <location>
        <begin position="276"/>
        <end position="336"/>
    </location>
</feature>
<keyword evidence="3" id="KW-1003">Cell membrane</keyword>
<dbReference type="Pfam" id="PF01595">
    <property type="entry name" value="CNNM"/>
    <property type="match status" value="1"/>
</dbReference>
<keyword evidence="6 10" id="KW-1133">Transmembrane helix</keyword>
<dbReference type="AlphaFoldDB" id="A0A7W6INP7"/>
<dbReference type="InterPro" id="IPR044751">
    <property type="entry name" value="Ion_transp-like_CBS"/>
</dbReference>
<feature type="transmembrane region" description="Helical" evidence="11">
    <location>
        <begin position="61"/>
        <end position="87"/>
    </location>
</feature>
<evidence type="ECO:0000256" key="4">
    <source>
        <dbReference type="ARBA" id="ARBA00022692"/>
    </source>
</evidence>
<comment type="caution">
    <text evidence="14">The sequence shown here is derived from an EMBL/GenBank/DDBJ whole genome shotgun (WGS) entry which is preliminary data.</text>
</comment>
<dbReference type="PROSITE" id="PS51846">
    <property type="entry name" value="CNNM"/>
    <property type="match status" value="1"/>
</dbReference>
<evidence type="ECO:0000259" key="13">
    <source>
        <dbReference type="PROSITE" id="PS51846"/>
    </source>
</evidence>
<protein>
    <submittedName>
        <fullName evidence="14">Mg2+/Co2+ transporter CorB</fullName>
    </submittedName>
</protein>
<reference evidence="14 15" key="1">
    <citation type="submission" date="2020-08" db="EMBL/GenBank/DDBJ databases">
        <title>Genomic Encyclopedia of Type Strains, Phase IV (KMG-IV): sequencing the most valuable type-strain genomes for metagenomic binning, comparative biology and taxonomic classification.</title>
        <authorList>
            <person name="Goeker M."/>
        </authorList>
    </citation>
    <scope>NUCLEOTIDE SEQUENCE [LARGE SCALE GENOMIC DNA]</scope>
    <source>
        <strain evidence="14 15">DSM 23447</strain>
    </source>
</reference>
<sequence>MSLTLWLTSGGILLLLAMSFFFSGSETALTAASRARMHQLSRAGDKRAALVEQLSSQKERLIGAILLGNNIVNILASTLAASVLIALFGEAGIAYATIAMTAAVVVFSEVLPKTLALMRPDGFALGVSPVIRVVVIVFAPVTLAVQAIVNAILRLFGLDASNVSAISGHDEIRGTLDLLHSEGEVVKDDRDMLGGLLDLRDLVVSDVMVHRTQMLALDVTMSADELVKAVLESAYTRIPLYQGETDDIVGIIHAKDVLRALMAVDGDASRVDIRQIMSKPWFIPQSTAVQVQLSAFLKRHSHMALVLDEYGVLEGLVTLEDIIEEIVGDISDEHDEPDDEAVFGIDKQEDGSFIVDASIAIRDINRLLDWDLPDAHANTVAGIVINAAKLIPEPGHQVEAHGFSFLVLERDRQRVSKVRITPRTEGGEAPAD</sequence>
<comment type="similarity">
    <text evidence="2">Belongs to the UPF0053 family. Hemolysin C subfamily.</text>
</comment>
<dbReference type="PANTHER" id="PTHR22777">
    <property type="entry name" value="HEMOLYSIN-RELATED"/>
    <property type="match status" value="1"/>
</dbReference>
<dbReference type="SMART" id="SM01091">
    <property type="entry name" value="CorC_HlyC"/>
    <property type="match status" value="1"/>
</dbReference>
<evidence type="ECO:0000259" key="12">
    <source>
        <dbReference type="PROSITE" id="PS51371"/>
    </source>
</evidence>
<name>A0A7W6INP7_9HYPH</name>
<feature type="domain" description="CNNM transmembrane" evidence="13">
    <location>
        <begin position="1"/>
        <end position="189"/>
    </location>
</feature>
<dbReference type="PANTHER" id="PTHR22777:SF32">
    <property type="entry name" value="UPF0053 INNER MEMBRANE PROTEIN YFJD"/>
    <property type="match status" value="1"/>
</dbReference>
<evidence type="ECO:0000256" key="7">
    <source>
        <dbReference type="ARBA" id="ARBA00023122"/>
    </source>
</evidence>
<dbReference type="PROSITE" id="PS51371">
    <property type="entry name" value="CBS"/>
    <property type="match status" value="2"/>
</dbReference>
<evidence type="ECO:0000313" key="15">
    <source>
        <dbReference type="Proteomes" id="UP000547011"/>
    </source>
</evidence>
<dbReference type="InterPro" id="IPR036318">
    <property type="entry name" value="FAD-bd_PCMH-like_sf"/>
</dbReference>
<feature type="transmembrane region" description="Helical" evidence="11">
    <location>
        <begin position="12"/>
        <end position="32"/>
    </location>
</feature>
<dbReference type="Gene3D" id="3.10.580.10">
    <property type="entry name" value="CBS-domain"/>
    <property type="match status" value="1"/>
</dbReference>
<evidence type="ECO:0000256" key="10">
    <source>
        <dbReference type="PROSITE-ProRule" id="PRU01193"/>
    </source>
</evidence>
<dbReference type="Pfam" id="PF00571">
    <property type="entry name" value="CBS"/>
    <property type="match status" value="2"/>
</dbReference>
<organism evidence="14 15">
    <name type="scientific">Devosia subaequoris</name>
    <dbReference type="NCBI Taxonomy" id="395930"/>
    <lineage>
        <taxon>Bacteria</taxon>
        <taxon>Pseudomonadati</taxon>
        <taxon>Pseudomonadota</taxon>
        <taxon>Alphaproteobacteria</taxon>
        <taxon>Hyphomicrobiales</taxon>
        <taxon>Devosiaceae</taxon>
        <taxon>Devosia</taxon>
    </lineage>
</organism>
<feature type="transmembrane region" description="Helical" evidence="11">
    <location>
        <begin position="93"/>
        <end position="111"/>
    </location>
</feature>
<evidence type="ECO:0000256" key="6">
    <source>
        <dbReference type="ARBA" id="ARBA00022989"/>
    </source>
</evidence>
<dbReference type="InterPro" id="IPR002550">
    <property type="entry name" value="CNNM"/>
</dbReference>
<evidence type="ECO:0000256" key="11">
    <source>
        <dbReference type="SAM" id="Phobius"/>
    </source>
</evidence>
<dbReference type="EMBL" id="JACIEW010000005">
    <property type="protein sequence ID" value="MBB4052552.1"/>
    <property type="molecule type" value="Genomic_DNA"/>
</dbReference>
<evidence type="ECO:0000256" key="8">
    <source>
        <dbReference type="ARBA" id="ARBA00023136"/>
    </source>
</evidence>
<evidence type="ECO:0000256" key="1">
    <source>
        <dbReference type="ARBA" id="ARBA00004651"/>
    </source>
</evidence>
<dbReference type="InterPro" id="IPR005170">
    <property type="entry name" value="Transptr-assoc_dom"/>
</dbReference>
<dbReference type="FunFam" id="3.10.580.10:FF:000002">
    <property type="entry name" value="Magnesium/cobalt efflux protein CorC"/>
    <property type="match status" value="1"/>
</dbReference>
<dbReference type="GO" id="GO:0050660">
    <property type="term" value="F:flavin adenine dinucleotide binding"/>
    <property type="evidence" value="ECO:0007669"/>
    <property type="project" value="InterPro"/>
</dbReference>
<dbReference type="Pfam" id="PF03471">
    <property type="entry name" value="CorC_HlyC"/>
    <property type="match status" value="1"/>
</dbReference>
<dbReference type="InterPro" id="IPR046342">
    <property type="entry name" value="CBS_dom_sf"/>
</dbReference>
<proteinExistence type="inferred from homology"/>
<keyword evidence="7 9" id="KW-0129">CBS domain</keyword>
<comment type="subcellular location">
    <subcellularLocation>
        <location evidence="1">Cell membrane</location>
        <topology evidence="1">Multi-pass membrane protein</topology>
    </subcellularLocation>
</comment>
<dbReference type="RefSeq" id="WP_183311269.1">
    <property type="nucleotide sequence ID" value="NZ_JACIEW010000005.1"/>
</dbReference>
<dbReference type="Proteomes" id="UP000547011">
    <property type="component" value="Unassembled WGS sequence"/>
</dbReference>
<feature type="domain" description="CBS" evidence="12">
    <location>
        <begin position="208"/>
        <end position="269"/>
    </location>
</feature>
<dbReference type="SUPFAM" id="SSF56176">
    <property type="entry name" value="FAD-binding/transporter-associated domain-like"/>
    <property type="match status" value="1"/>
</dbReference>
<dbReference type="SUPFAM" id="SSF54631">
    <property type="entry name" value="CBS-domain pair"/>
    <property type="match status" value="1"/>
</dbReference>
<dbReference type="Gene3D" id="3.30.465.10">
    <property type="match status" value="1"/>
</dbReference>
<evidence type="ECO:0000256" key="5">
    <source>
        <dbReference type="ARBA" id="ARBA00022737"/>
    </source>
</evidence>
<keyword evidence="8 10" id="KW-0472">Membrane</keyword>
<evidence type="ECO:0000313" key="14">
    <source>
        <dbReference type="EMBL" id="MBB4052552.1"/>
    </source>
</evidence>
<dbReference type="InterPro" id="IPR000644">
    <property type="entry name" value="CBS_dom"/>
</dbReference>
<dbReference type="CDD" id="cd04590">
    <property type="entry name" value="CBS_pair_CorC_HlyC_assoc"/>
    <property type="match status" value="1"/>
</dbReference>
<accession>A0A7W6INP7</accession>
<evidence type="ECO:0000256" key="9">
    <source>
        <dbReference type="PROSITE-ProRule" id="PRU00703"/>
    </source>
</evidence>
<evidence type="ECO:0000256" key="2">
    <source>
        <dbReference type="ARBA" id="ARBA00006446"/>
    </source>
</evidence>
<dbReference type="InterPro" id="IPR016169">
    <property type="entry name" value="FAD-bd_PCMH_sub2"/>
</dbReference>
<feature type="transmembrane region" description="Helical" evidence="11">
    <location>
        <begin position="123"/>
        <end position="145"/>
    </location>
</feature>
<keyword evidence="5" id="KW-0677">Repeat</keyword>